<evidence type="ECO:0000259" key="8">
    <source>
        <dbReference type="PROSITE" id="PS50075"/>
    </source>
</evidence>
<dbReference type="InterPro" id="IPR014030">
    <property type="entry name" value="Ketoacyl_synth_N"/>
</dbReference>
<dbReference type="Pfam" id="PF22336">
    <property type="entry name" value="RhiE-like_linker"/>
    <property type="match status" value="1"/>
</dbReference>
<dbReference type="SUPFAM" id="SSF51735">
    <property type="entry name" value="NAD(P)-binding Rossmann-fold domains"/>
    <property type="match status" value="2"/>
</dbReference>
<dbReference type="Gene3D" id="3.40.366.10">
    <property type="entry name" value="Malonyl-Coenzyme A Acyl Carrier Protein, domain 2"/>
    <property type="match status" value="1"/>
</dbReference>
<dbReference type="PROSITE" id="PS50075">
    <property type="entry name" value="CARRIER"/>
    <property type="match status" value="2"/>
</dbReference>
<dbReference type="Gene3D" id="3.40.50.1820">
    <property type="entry name" value="alpha/beta hydrolase"/>
    <property type="match status" value="1"/>
</dbReference>
<dbReference type="InterPro" id="IPR057326">
    <property type="entry name" value="KR_dom"/>
</dbReference>
<dbReference type="EMBL" id="LGRX02001294">
    <property type="protein sequence ID" value="KAK3286380.1"/>
    <property type="molecule type" value="Genomic_DNA"/>
</dbReference>
<protein>
    <submittedName>
        <fullName evidence="10">Uncharacterized protein</fullName>
    </submittedName>
</protein>
<dbReference type="InterPro" id="IPR001227">
    <property type="entry name" value="Ac_transferase_dom_sf"/>
</dbReference>
<dbReference type="InterPro" id="IPR050091">
    <property type="entry name" value="PKS_NRPS_Biosynth_Enz"/>
</dbReference>
<dbReference type="SMART" id="SM00827">
    <property type="entry name" value="PKS_AT"/>
    <property type="match status" value="1"/>
</dbReference>
<dbReference type="PROSITE" id="PS52004">
    <property type="entry name" value="KS3_2"/>
    <property type="match status" value="1"/>
</dbReference>
<dbReference type="Pfam" id="PF00501">
    <property type="entry name" value="AMP-binding"/>
    <property type="match status" value="1"/>
</dbReference>
<dbReference type="InterPro" id="IPR029058">
    <property type="entry name" value="AB_hydrolase_fold"/>
</dbReference>
<dbReference type="Gene3D" id="3.40.50.720">
    <property type="entry name" value="NAD(P)-binding Rossmann-like Domain"/>
    <property type="match status" value="1"/>
</dbReference>
<keyword evidence="2" id="KW-0596">Phosphopantetheine</keyword>
<dbReference type="GO" id="GO:0031177">
    <property type="term" value="F:phosphopantetheine binding"/>
    <property type="evidence" value="ECO:0007669"/>
    <property type="project" value="InterPro"/>
</dbReference>
<dbReference type="Pfam" id="PF00550">
    <property type="entry name" value="PP-binding"/>
    <property type="match status" value="2"/>
</dbReference>
<dbReference type="CDD" id="cd08953">
    <property type="entry name" value="KR_2_SDR_x"/>
    <property type="match status" value="1"/>
</dbReference>
<dbReference type="InterPro" id="IPR001031">
    <property type="entry name" value="Thioesterase"/>
</dbReference>
<evidence type="ECO:0000256" key="4">
    <source>
        <dbReference type="ARBA" id="ARBA00022553"/>
    </source>
</evidence>
<dbReference type="SMART" id="SM00823">
    <property type="entry name" value="PKS_PP"/>
    <property type="match status" value="2"/>
</dbReference>
<gene>
    <name evidence="10" type="ORF">CYMTET_6059</name>
</gene>
<evidence type="ECO:0000256" key="2">
    <source>
        <dbReference type="ARBA" id="ARBA00022450"/>
    </source>
</evidence>
<dbReference type="InterPro" id="IPR014043">
    <property type="entry name" value="Acyl_transferase_dom"/>
</dbReference>
<keyword evidence="6" id="KW-0677">Repeat</keyword>
<dbReference type="Pfam" id="PF00109">
    <property type="entry name" value="ketoacyl-synt"/>
    <property type="match status" value="1"/>
</dbReference>
<keyword evidence="4" id="KW-0597">Phosphoprotein</keyword>
<dbReference type="SUPFAM" id="SSF56801">
    <property type="entry name" value="Acetyl-CoA synthetase-like"/>
    <property type="match status" value="1"/>
</dbReference>
<dbReference type="SMART" id="SM00825">
    <property type="entry name" value="PKS_KS"/>
    <property type="match status" value="1"/>
</dbReference>
<dbReference type="Gene3D" id="3.40.47.10">
    <property type="match status" value="1"/>
</dbReference>
<dbReference type="Gene3D" id="3.40.50.12780">
    <property type="entry name" value="N-terminal domain of ligase-like"/>
    <property type="match status" value="1"/>
</dbReference>
<dbReference type="InterPro" id="IPR016035">
    <property type="entry name" value="Acyl_Trfase/lysoPLipase"/>
</dbReference>
<dbReference type="GO" id="GO:0005737">
    <property type="term" value="C:cytoplasm"/>
    <property type="evidence" value="ECO:0007669"/>
    <property type="project" value="TreeGrafter"/>
</dbReference>
<dbReference type="CDD" id="cd05930">
    <property type="entry name" value="A_NRPS"/>
    <property type="match status" value="1"/>
</dbReference>
<dbReference type="InterPro" id="IPR045851">
    <property type="entry name" value="AMP-bd_C_sf"/>
</dbReference>
<dbReference type="PROSITE" id="PS00012">
    <property type="entry name" value="PHOSPHOPANTETHEINE"/>
    <property type="match status" value="1"/>
</dbReference>
<feature type="region of interest" description="Disordered" evidence="7">
    <location>
        <begin position="813"/>
        <end position="832"/>
    </location>
</feature>
<dbReference type="SUPFAM" id="SSF53901">
    <property type="entry name" value="Thiolase-like"/>
    <property type="match status" value="1"/>
</dbReference>
<dbReference type="Pfam" id="PF08659">
    <property type="entry name" value="KR"/>
    <property type="match status" value="1"/>
</dbReference>
<reference evidence="10 11" key="1">
    <citation type="journal article" date="2015" name="Genome Biol. Evol.">
        <title>Comparative Genomics of a Bacterivorous Green Alga Reveals Evolutionary Causalities and Consequences of Phago-Mixotrophic Mode of Nutrition.</title>
        <authorList>
            <person name="Burns J.A."/>
            <person name="Paasch A."/>
            <person name="Narechania A."/>
            <person name="Kim E."/>
        </authorList>
    </citation>
    <scope>NUCLEOTIDE SEQUENCE [LARGE SCALE GENOMIC DNA]</scope>
    <source>
        <strain evidence="10 11">PLY_AMNH</strain>
    </source>
</reference>
<dbReference type="GO" id="GO:0005886">
    <property type="term" value="C:plasma membrane"/>
    <property type="evidence" value="ECO:0007669"/>
    <property type="project" value="TreeGrafter"/>
</dbReference>
<feature type="domain" description="Ketosynthase family 3 (KS3)" evidence="9">
    <location>
        <begin position="937"/>
        <end position="1373"/>
    </location>
</feature>
<dbReference type="InterPro" id="IPR020841">
    <property type="entry name" value="PKS_Beta-ketoAc_synthase_dom"/>
</dbReference>
<dbReference type="Pfam" id="PF00975">
    <property type="entry name" value="Thioesterase"/>
    <property type="match status" value="1"/>
</dbReference>
<evidence type="ECO:0000256" key="1">
    <source>
        <dbReference type="ARBA" id="ARBA00004496"/>
    </source>
</evidence>
<dbReference type="GO" id="GO:0004312">
    <property type="term" value="F:fatty acid synthase activity"/>
    <property type="evidence" value="ECO:0007669"/>
    <property type="project" value="TreeGrafter"/>
</dbReference>
<dbReference type="InterPro" id="IPR036736">
    <property type="entry name" value="ACP-like_sf"/>
</dbReference>
<evidence type="ECO:0000313" key="10">
    <source>
        <dbReference type="EMBL" id="KAK3286380.1"/>
    </source>
</evidence>
<feature type="domain" description="Carrier" evidence="8">
    <location>
        <begin position="2365"/>
        <end position="2443"/>
    </location>
</feature>
<sequence length="2446" mass="261142">MIKQKIQHPWVVPVMPSAAEQKAAVAVHAGPPPSPSCRLIFFPWAGGGPSACQHWVLPLAYAGIELMCINLPGRGIRLFDAPVGDMRVVVKHICDELNTMMDNPMAFFGHSCGAIVAFEVAKKFEQRRGAKPFLLIESGHTAPHISDAAKYGCMHKLPDSGLMDQLRTWGALPGEVLESEEMMALVLPSLRADLELTETLPHRPDPIPLDIPIHALTGDCDELVTPDEVREWRLHTSHTKEFACTVYTGGHFFLADHADQVIEQVGAVVSTRLAALQGVALQQMREWNKMNEKPNPMEGALCHTMCLEDPVRRWPDRLALTYKDERYTFRQLNDKASALARYLRSERNLQPDDIVGIYMGRCTQFVVSFFGILKAGGAYMPLDLKSDAAVTAKQVQEAGCVCVLTNKHTRGIGERVPGGVVKEVDIDEMWDVIAAVSTWQPPVLTPHNLKFCGCSSGTTGTPKAMVEPHQTAVASFYWRQQRFPLQPGDSVASNIFFTWELPHPLYAGCPLHIIDDDTIYDPQALLEFVASTGTTRMLLTPSLCQNVLDSVSPAEAREGLKGLKDILLCGEVVTWELVHRLEGLMPGAGVFSEYSIAECGTVSMGRVQKPPEGHKRPACPVGHPDPNVDCWVLDETMKPVPLGHVGELYVGGAGLAPSAKYLNKPELTVERYPPHPFPQFARSERVFRTGDGARFLPDGQLELLGRVAFMVKLRGYSIVPMAVENAMKEHPGIEAALVTVIGKAGEMQTLVGYYIPAPTQLMDCPVAEGEDLSMNTSALRHFLSSRVASFEVPSVFMALSEFPIGLTGKTDLKRLPVPPSPDASTEKTKSGAGRDLLTQVQKVVTGAWEDVLKQSDLHNMLDASFFDVGGTSLLLPRICRAVGETLGVHVRPTDMFRHNSIRMLAARAEELLEAKSVKTSPEVAVVAAPLTTPELTRCPLGVMGTSCRFPGGVADSQTFFQRMLDGVEAVKFSSRDELHAAGVAEELTGMAEYVPASALLQDVHMFDTGVFQMSKLEACVTDPQHRQLLQGAWEAAEQSGFLGCAPARGVSYYSGVAKPTYYASSLRGVVGDAWAHERDLMLEIATDKDYAAHKVSYHLDLRGPSVCVQTSCSTALTCVAMACMDLLAGNSDMAMAGAASILFPQAVGYLRLEGMPNSIDGHCRTFDAAASGTMFGDATGTVFLEAARQEGPSRAATPLAYIKGYGINNDGRQKESFNAPSIPGQQAAIQRAIQHAGEAPTSVTYVECHGTATLMGDPIEVAALSLAFTGGGKRDADRGPWCTLGALKPNYGHSNYAAGMGAVIKVAAAACAQRLPGQINFTQLNPHIALEGSPFTIRREAAQWNGAGPQGRRLAGMTCLGMGGTNVHMLVEQVAVEEAASECVSASESLNSVKAGGAAPPPLAQLVVVSARTRKALLEQCAQLRRRVAEIAQGRQGAMCPAGTKLPSVADVALTLQRGRRQFNKHRLATVCTTAAELEAALGDPAGLCGLRAEADHQAQSVAAGPKLAFLLPGASTGGEEVAGLMRAANALAKVQPVFRRAFEECGAVTQQLTGEALCRPGTPATSLIFAVQHGCVSLLVAGGMHPAAIAAQGIGELVAAVHARVLSLETALQVLAEPCNALQHLQRANLSAPAVAIYSAHAGCLLSDVNARDPLLWAECLRADSPSKFNPALTLAEAGVRVLVECGGSGALLDLVWDQLAGEASPNREWGLRDFTLCNLLPTRGGEGTASDPVTAHLAAIRHVWLAGVSVEWEALGMPQSELGVEDRRVPLPTYPFEAAECGPAQLAAVMEKPAEKPAAAVGGARLESAGEWLSVPTMVRATAPRGAGLKAQREAPRVVLVLGRSTLCGGGGGQVESAVLQELHCRGHRVVLATLGAERCSGGDAHSGFVLRAGAELQGDLEWLVERLAEADLLPEQLLHLLSLPTGAADCESAAAEWASLVALTKAVAAPAWTEHFSRRGLDVRVVTQRLLSVSGEAADPLKAVLLGPVIVIPQEYPFINTQIIDVDEGGHPGASTSLAAALGVELSQLPHGADKLLALRSAGAGLRSRRRGQVQRWRLDYAQLPPIAGAPPEMPFQPAGVYLITGGLGRIGLSLAKSILEAAAGSIVVLSTRGAVPKCEEWAKAVADGGLASRLAGALPLLQEFGKRFRVVGSAKVHTASGAQALIEDVRGQHGHLDGVLHLAGLADLRYIPEASRELLQQEMEPKVEGTLALEEALQGALEVKFVVVFSSMAAILGGYGMVAYTAANCFMDSFVAERAADRAESGGSGPHWLSCNWDDWQFEYGKEQTAAYALTGTDAFAITPEEGFQALVLALESGLPQVLVSPRALPPRLLQWLYIRNDMSVTKDVACPIPTSTTEEDAQAALHQTLLSVYSKILADDTLKGSDNFFEMGADSLTAAEVLMQLKRALPAFGGDFNIRVIFEHPTVDDLATYLNSKVRDS</sequence>
<dbReference type="InterPro" id="IPR014031">
    <property type="entry name" value="Ketoacyl_synth_C"/>
</dbReference>
<feature type="domain" description="Carrier" evidence="8">
    <location>
        <begin position="835"/>
        <end position="912"/>
    </location>
</feature>
<dbReference type="InterPro" id="IPR054514">
    <property type="entry name" value="RhiE-like_linker"/>
</dbReference>
<dbReference type="PANTHER" id="PTHR43775:SF37">
    <property type="entry name" value="SI:DKEY-61P9.11"/>
    <property type="match status" value="1"/>
</dbReference>
<dbReference type="SUPFAM" id="SSF47336">
    <property type="entry name" value="ACP-like"/>
    <property type="match status" value="2"/>
</dbReference>
<dbReference type="SUPFAM" id="SSF52151">
    <property type="entry name" value="FabD/lysophospholipase-like"/>
    <property type="match status" value="1"/>
</dbReference>
<dbReference type="InterPro" id="IPR042099">
    <property type="entry name" value="ANL_N_sf"/>
</dbReference>
<proteinExistence type="predicted"/>
<evidence type="ECO:0000313" key="11">
    <source>
        <dbReference type="Proteomes" id="UP001190700"/>
    </source>
</evidence>
<dbReference type="PANTHER" id="PTHR43775">
    <property type="entry name" value="FATTY ACID SYNTHASE"/>
    <property type="match status" value="1"/>
</dbReference>
<keyword evidence="5" id="KW-0808">Transferase</keyword>
<dbReference type="InterPro" id="IPR036291">
    <property type="entry name" value="NAD(P)-bd_dom_sf"/>
</dbReference>
<dbReference type="InterPro" id="IPR020806">
    <property type="entry name" value="PKS_PP-bd"/>
</dbReference>
<evidence type="ECO:0000256" key="7">
    <source>
        <dbReference type="SAM" id="MobiDB-lite"/>
    </source>
</evidence>
<dbReference type="Pfam" id="PF02801">
    <property type="entry name" value="Ketoacyl-synt_C"/>
    <property type="match status" value="1"/>
</dbReference>
<comment type="caution">
    <text evidence="10">The sequence shown here is derived from an EMBL/GenBank/DDBJ whole genome shotgun (WGS) entry which is preliminary data.</text>
</comment>
<comment type="subcellular location">
    <subcellularLocation>
        <location evidence="1">Cytoplasm</location>
    </subcellularLocation>
</comment>
<dbReference type="InterPro" id="IPR009081">
    <property type="entry name" value="PP-bd_ACP"/>
</dbReference>
<accession>A0AAE0GY70</accession>
<dbReference type="InterPro" id="IPR000873">
    <property type="entry name" value="AMP-dep_synth/lig_dom"/>
</dbReference>
<evidence type="ECO:0000256" key="5">
    <source>
        <dbReference type="ARBA" id="ARBA00022679"/>
    </source>
</evidence>
<keyword evidence="11" id="KW-1185">Reference proteome</keyword>
<dbReference type="Proteomes" id="UP001190700">
    <property type="component" value="Unassembled WGS sequence"/>
</dbReference>
<name>A0AAE0GY70_9CHLO</name>
<dbReference type="Gene3D" id="3.30.300.30">
    <property type="match status" value="1"/>
</dbReference>
<dbReference type="GO" id="GO:0006633">
    <property type="term" value="P:fatty acid biosynthetic process"/>
    <property type="evidence" value="ECO:0007669"/>
    <property type="project" value="TreeGrafter"/>
</dbReference>
<dbReference type="InterPro" id="IPR006162">
    <property type="entry name" value="Ppantetheine_attach_site"/>
</dbReference>
<evidence type="ECO:0000256" key="3">
    <source>
        <dbReference type="ARBA" id="ARBA00022490"/>
    </source>
</evidence>
<dbReference type="Gene3D" id="1.10.1200.10">
    <property type="entry name" value="ACP-like"/>
    <property type="match status" value="2"/>
</dbReference>
<dbReference type="InterPro" id="IPR016039">
    <property type="entry name" value="Thiolase-like"/>
</dbReference>
<dbReference type="SUPFAM" id="SSF53474">
    <property type="entry name" value="alpha/beta-Hydrolases"/>
    <property type="match status" value="1"/>
</dbReference>
<dbReference type="SMART" id="SM00822">
    <property type="entry name" value="PKS_KR"/>
    <property type="match status" value="1"/>
</dbReference>
<dbReference type="InterPro" id="IPR013968">
    <property type="entry name" value="PKS_KR"/>
</dbReference>
<keyword evidence="3" id="KW-0963">Cytoplasm</keyword>
<evidence type="ECO:0000259" key="9">
    <source>
        <dbReference type="PROSITE" id="PS52004"/>
    </source>
</evidence>
<dbReference type="CDD" id="cd00833">
    <property type="entry name" value="PKS"/>
    <property type="match status" value="1"/>
</dbReference>
<organism evidence="10 11">
    <name type="scientific">Cymbomonas tetramitiformis</name>
    <dbReference type="NCBI Taxonomy" id="36881"/>
    <lineage>
        <taxon>Eukaryota</taxon>
        <taxon>Viridiplantae</taxon>
        <taxon>Chlorophyta</taxon>
        <taxon>Pyramimonadophyceae</taxon>
        <taxon>Pyramimonadales</taxon>
        <taxon>Pyramimonadaceae</taxon>
        <taxon>Cymbomonas</taxon>
    </lineage>
</organism>
<evidence type="ECO:0000256" key="6">
    <source>
        <dbReference type="ARBA" id="ARBA00022737"/>
    </source>
</evidence>